<dbReference type="Proteomes" id="UP001059041">
    <property type="component" value="Linkage Group LG9"/>
</dbReference>
<accession>A0A9W7WN56</accession>
<dbReference type="Pfam" id="PF05461">
    <property type="entry name" value="ApoL"/>
    <property type="match status" value="1"/>
</dbReference>
<organism evidence="2 3">
    <name type="scientific">Triplophysa rosa</name>
    <name type="common">Cave loach</name>
    <dbReference type="NCBI Taxonomy" id="992332"/>
    <lineage>
        <taxon>Eukaryota</taxon>
        <taxon>Metazoa</taxon>
        <taxon>Chordata</taxon>
        <taxon>Craniata</taxon>
        <taxon>Vertebrata</taxon>
        <taxon>Euteleostomi</taxon>
        <taxon>Actinopterygii</taxon>
        <taxon>Neopterygii</taxon>
        <taxon>Teleostei</taxon>
        <taxon>Ostariophysi</taxon>
        <taxon>Cypriniformes</taxon>
        <taxon>Nemacheilidae</taxon>
        <taxon>Triplophysa</taxon>
    </lineage>
</organism>
<evidence type="ECO:0000256" key="1">
    <source>
        <dbReference type="ARBA" id="ARBA00010090"/>
    </source>
</evidence>
<keyword evidence="3" id="KW-1185">Reference proteome</keyword>
<reference evidence="2" key="1">
    <citation type="submission" date="2021-02" db="EMBL/GenBank/DDBJ databases">
        <title>Comparative genomics reveals that relaxation of natural selection precedes convergent phenotypic evolution of cavefish.</title>
        <authorList>
            <person name="Peng Z."/>
        </authorList>
    </citation>
    <scope>NUCLEOTIDE SEQUENCE</scope>
    <source>
        <tissue evidence="2">Muscle</tissue>
    </source>
</reference>
<dbReference type="EMBL" id="JAFHDT010000009">
    <property type="protein sequence ID" value="KAI7805249.1"/>
    <property type="molecule type" value="Genomic_DNA"/>
</dbReference>
<dbReference type="InterPro" id="IPR008405">
    <property type="entry name" value="ApoL"/>
</dbReference>
<dbReference type="AlphaFoldDB" id="A0A9W7WN56"/>
<name>A0A9W7WN56_TRIRA</name>
<evidence type="ECO:0000313" key="2">
    <source>
        <dbReference type="EMBL" id="KAI7805249.1"/>
    </source>
</evidence>
<dbReference type="GO" id="GO:0006869">
    <property type="term" value="P:lipid transport"/>
    <property type="evidence" value="ECO:0007669"/>
    <property type="project" value="InterPro"/>
</dbReference>
<comment type="similarity">
    <text evidence="1">Belongs to the apolipoprotein L family.</text>
</comment>
<dbReference type="GO" id="GO:0005576">
    <property type="term" value="C:extracellular region"/>
    <property type="evidence" value="ECO:0007669"/>
    <property type="project" value="InterPro"/>
</dbReference>
<dbReference type="GO" id="GO:0008289">
    <property type="term" value="F:lipid binding"/>
    <property type="evidence" value="ECO:0007669"/>
    <property type="project" value="InterPro"/>
</dbReference>
<protein>
    <submittedName>
        <fullName evidence="2">Uncharacterized protein</fullName>
    </submittedName>
</protein>
<sequence length="590" mass="64538">MEDADKLCESLLLWLEKRKECADKLSALAQELEDLHKSSNISQVVGTATSVLSIFAAALATVFTGGLAAPLQAAAAAGSVVSITSTLVEAGVSSSTMNTATALITEDQKIGKNIQELLRGLRERCGGKQLGAHASGGSTSDTVECEVATLLMGALAGRNKIPVPLDMLRSFNRATFFHQEGGLNSADAHGLISKAVGLVVNLGKSGMIEVSKVSAKEMVKDMGSIGMRTAVKTGSRLLGMIGLDVPLYDLIVRCEEMVKGNQVTEASQFLRDSAREILEAGSKLKDQLNAMHEIIQKLLRVKKLVKDLGGYSLTMTEADQNIMNYIIATCPDSTVVSWLLQPNRQTEFLNLIRFFDEKLIGLLEDLRKPQGSHVDIVFVAHGEITDQFMPASCLVPPPIITETILYSPWNCKIDGYAAYSIAQGNIGLRNRVFHNNNNIVQFEPNPLPDCWNRMRESRLGIPMILLSPVGPEDGAWREFQALQEGHIEIDGRVIIPYIVPQASVTAYGKIPLYVFIFASWFTLMVANGTRATVHLAACLERAGSTPRPQEWRAQYAWTNDGTLMTVNVDTVNVNPVLFRAFRSMFDRNIR</sequence>
<evidence type="ECO:0000313" key="3">
    <source>
        <dbReference type="Proteomes" id="UP001059041"/>
    </source>
</evidence>
<dbReference type="GO" id="GO:0042157">
    <property type="term" value="P:lipoprotein metabolic process"/>
    <property type="evidence" value="ECO:0007669"/>
    <property type="project" value="InterPro"/>
</dbReference>
<dbReference type="OrthoDB" id="5985551at2759"/>
<gene>
    <name evidence="2" type="ORF">IRJ41_002841</name>
</gene>
<comment type="caution">
    <text evidence="2">The sequence shown here is derived from an EMBL/GenBank/DDBJ whole genome shotgun (WGS) entry which is preliminary data.</text>
</comment>
<proteinExistence type="inferred from homology"/>